<dbReference type="AlphaFoldDB" id="A0AAN6YNQ7"/>
<comment type="caution">
    <text evidence="2">The sequence shown here is derived from an EMBL/GenBank/DDBJ whole genome shotgun (WGS) entry which is preliminary data.</text>
</comment>
<keyword evidence="3" id="KW-1185">Reference proteome</keyword>
<protein>
    <recommendedName>
        <fullName evidence="4">Secreted protein</fullName>
    </recommendedName>
</protein>
<organism evidence="2 3">
    <name type="scientific">Podospora fimiseda</name>
    <dbReference type="NCBI Taxonomy" id="252190"/>
    <lineage>
        <taxon>Eukaryota</taxon>
        <taxon>Fungi</taxon>
        <taxon>Dikarya</taxon>
        <taxon>Ascomycota</taxon>
        <taxon>Pezizomycotina</taxon>
        <taxon>Sordariomycetes</taxon>
        <taxon>Sordariomycetidae</taxon>
        <taxon>Sordariales</taxon>
        <taxon>Podosporaceae</taxon>
        <taxon>Podospora</taxon>
    </lineage>
</organism>
<proteinExistence type="predicted"/>
<accession>A0AAN6YNQ7</accession>
<reference evidence="2" key="2">
    <citation type="submission" date="2023-05" db="EMBL/GenBank/DDBJ databases">
        <authorList>
            <consortium name="Lawrence Berkeley National Laboratory"/>
            <person name="Steindorff A."/>
            <person name="Hensen N."/>
            <person name="Bonometti L."/>
            <person name="Westerberg I."/>
            <person name="Brannstrom I.O."/>
            <person name="Guillou S."/>
            <person name="Cros-Aarteil S."/>
            <person name="Calhoun S."/>
            <person name="Haridas S."/>
            <person name="Kuo A."/>
            <person name="Mondo S."/>
            <person name="Pangilinan J."/>
            <person name="Riley R."/>
            <person name="Labutti K."/>
            <person name="Andreopoulos B."/>
            <person name="Lipzen A."/>
            <person name="Chen C."/>
            <person name="Yanf M."/>
            <person name="Daum C."/>
            <person name="Ng V."/>
            <person name="Clum A."/>
            <person name="Ohm R."/>
            <person name="Martin F."/>
            <person name="Silar P."/>
            <person name="Natvig D."/>
            <person name="Lalanne C."/>
            <person name="Gautier V."/>
            <person name="Ament-Velasquez S.L."/>
            <person name="Kruys A."/>
            <person name="Hutchinson M.I."/>
            <person name="Powell A.J."/>
            <person name="Barry K."/>
            <person name="Miller A.N."/>
            <person name="Grigoriev I.V."/>
            <person name="Debuchy R."/>
            <person name="Gladieux P."/>
            <person name="Thoren M.H."/>
            <person name="Johannesson H."/>
        </authorList>
    </citation>
    <scope>NUCLEOTIDE SEQUENCE</scope>
    <source>
        <strain evidence="2">CBS 990.96</strain>
    </source>
</reference>
<dbReference type="EMBL" id="MU865490">
    <property type="protein sequence ID" value="KAK4222116.1"/>
    <property type="molecule type" value="Genomic_DNA"/>
</dbReference>
<evidence type="ECO:0000256" key="1">
    <source>
        <dbReference type="SAM" id="SignalP"/>
    </source>
</evidence>
<feature type="chain" id="PRO_5042996189" description="Secreted protein" evidence="1">
    <location>
        <begin position="22"/>
        <end position="108"/>
    </location>
</feature>
<keyword evidence="1" id="KW-0732">Signal</keyword>
<evidence type="ECO:0000313" key="2">
    <source>
        <dbReference type="EMBL" id="KAK4222116.1"/>
    </source>
</evidence>
<evidence type="ECO:0008006" key="4">
    <source>
        <dbReference type="Google" id="ProtNLM"/>
    </source>
</evidence>
<name>A0AAN6YNQ7_9PEZI</name>
<feature type="signal peptide" evidence="1">
    <location>
        <begin position="1"/>
        <end position="21"/>
    </location>
</feature>
<evidence type="ECO:0000313" key="3">
    <source>
        <dbReference type="Proteomes" id="UP001301958"/>
    </source>
</evidence>
<reference evidence="2" key="1">
    <citation type="journal article" date="2023" name="Mol. Phylogenet. Evol.">
        <title>Genome-scale phylogeny and comparative genomics of the fungal order Sordariales.</title>
        <authorList>
            <person name="Hensen N."/>
            <person name="Bonometti L."/>
            <person name="Westerberg I."/>
            <person name="Brannstrom I.O."/>
            <person name="Guillou S."/>
            <person name="Cros-Aarteil S."/>
            <person name="Calhoun S."/>
            <person name="Haridas S."/>
            <person name="Kuo A."/>
            <person name="Mondo S."/>
            <person name="Pangilinan J."/>
            <person name="Riley R."/>
            <person name="LaButti K."/>
            <person name="Andreopoulos B."/>
            <person name="Lipzen A."/>
            <person name="Chen C."/>
            <person name="Yan M."/>
            <person name="Daum C."/>
            <person name="Ng V."/>
            <person name="Clum A."/>
            <person name="Steindorff A."/>
            <person name="Ohm R.A."/>
            <person name="Martin F."/>
            <person name="Silar P."/>
            <person name="Natvig D.O."/>
            <person name="Lalanne C."/>
            <person name="Gautier V."/>
            <person name="Ament-Velasquez S.L."/>
            <person name="Kruys A."/>
            <person name="Hutchinson M.I."/>
            <person name="Powell A.J."/>
            <person name="Barry K."/>
            <person name="Miller A.N."/>
            <person name="Grigoriev I.V."/>
            <person name="Debuchy R."/>
            <person name="Gladieux P."/>
            <person name="Hiltunen Thoren M."/>
            <person name="Johannesson H."/>
        </authorList>
    </citation>
    <scope>NUCLEOTIDE SEQUENCE</scope>
    <source>
        <strain evidence="2">CBS 990.96</strain>
    </source>
</reference>
<sequence length="108" mass="12114">MRPRLPVLRFLGICSVGASLALLWSSEPCRISSPVITGAPQLVSSQRSKTWQIGSNRVSNTEEEPTIILVSTMYIEHNWRQQCMARGLGSKKWGRLCVARGQKMLRCL</sequence>
<gene>
    <name evidence="2" type="ORF">QBC38DRAFT_100894</name>
</gene>
<dbReference type="Proteomes" id="UP001301958">
    <property type="component" value="Unassembled WGS sequence"/>
</dbReference>